<dbReference type="Gene3D" id="4.10.860.10">
    <property type="entry name" value="UVR domain"/>
    <property type="match status" value="1"/>
</dbReference>
<dbReference type="PROSITE" id="PS51203">
    <property type="entry name" value="CS"/>
    <property type="match status" value="1"/>
</dbReference>
<evidence type="ECO:0000313" key="14">
    <source>
        <dbReference type="EMBL" id="PVD22446.1"/>
    </source>
</evidence>
<keyword evidence="7" id="KW-0007">Acetylation</keyword>
<sequence>MADIAEIQRDITELQKFEAESTRSRVKDILAVQIRKLQTDLKRHEAELRGASSSSDALSEKGTVSLPRTPVYTEIIKNYAWDQSDNFLKLYVTLKGIHSLSKDHVSCEFADQSLKLYVRGLEDRNWELHIAKLSEKIVPSESIFKVKTDMVLLMAKKRESGKKWTYVTEQEKKAKEPKKPSLDEKEDPSAGIMKLLKDMYDDGDDEMKRSIQKAMYESQSKQSKGDFGI</sequence>
<evidence type="ECO:0000313" key="15">
    <source>
        <dbReference type="Proteomes" id="UP000245119"/>
    </source>
</evidence>
<feature type="domain" description="SGS" evidence="12">
    <location>
        <begin position="152"/>
        <end position="229"/>
    </location>
</feature>
<feature type="domain" description="CS" evidence="13">
    <location>
        <begin position="74"/>
        <end position="168"/>
    </location>
</feature>
<feature type="coiled-coil region" evidence="10">
    <location>
        <begin position="27"/>
        <end position="61"/>
    </location>
</feature>
<evidence type="ECO:0000256" key="2">
    <source>
        <dbReference type="ARBA" id="ARBA00004496"/>
    </source>
</evidence>
<protein>
    <recommendedName>
        <fullName evidence="3">Calcyclin-binding protein</fullName>
    </recommendedName>
</protein>
<dbReference type="GO" id="GO:0005634">
    <property type="term" value="C:nucleus"/>
    <property type="evidence" value="ECO:0007669"/>
    <property type="project" value="UniProtKB-SubCell"/>
</dbReference>
<keyword evidence="10" id="KW-0175">Coiled coil</keyword>
<evidence type="ECO:0000256" key="7">
    <source>
        <dbReference type="ARBA" id="ARBA00022990"/>
    </source>
</evidence>
<keyword evidence="6" id="KW-0833">Ubl conjugation pathway</keyword>
<dbReference type="FunFam" id="2.60.40.790:FF:000040">
    <property type="entry name" value="Calcyclin binding protein"/>
    <property type="match status" value="1"/>
</dbReference>
<dbReference type="GO" id="GO:0044548">
    <property type="term" value="F:S100 protein binding"/>
    <property type="evidence" value="ECO:0007669"/>
    <property type="project" value="InterPro"/>
</dbReference>
<organism evidence="14 15">
    <name type="scientific">Pomacea canaliculata</name>
    <name type="common">Golden apple snail</name>
    <dbReference type="NCBI Taxonomy" id="400727"/>
    <lineage>
        <taxon>Eukaryota</taxon>
        <taxon>Metazoa</taxon>
        <taxon>Spiralia</taxon>
        <taxon>Lophotrochozoa</taxon>
        <taxon>Mollusca</taxon>
        <taxon>Gastropoda</taxon>
        <taxon>Caenogastropoda</taxon>
        <taxon>Architaenioglossa</taxon>
        <taxon>Ampullarioidea</taxon>
        <taxon>Ampullariidae</taxon>
        <taxon>Pomacea</taxon>
    </lineage>
</organism>
<dbReference type="InterPro" id="IPR052289">
    <property type="entry name" value="Calcyclin-binding_UBL-bridge"/>
</dbReference>
<keyword evidence="15" id="KW-1185">Reference proteome</keyword>
<dbReference type="GO" id="GO:0005737">
    <property type="term" value="C:cytoplasm"/>
    <property type="evidence" value="ECO:0007669"/>
    <property type="project" value="UniProtKB-SubCell"/>
</dbReference>
<reference evidence="14 15" key="1">
    <citation type="submission" date="2018-04" db="EMBL/GenBank/DDBJ databases">
        <title>The genome of golden apple snail Pomacea canaliculata provides insight into stress tolerance and invasive adaptation.</title>
        <authorList>
            <person name="Liu C."/>
            <person name="Liu B."/>
            <person name="Ren Y."/>
            <person name="Zhang Y."/>
            <person name="Wang H."/>
            <person name="Li S."/>
            <person name="Jiang F."/>
            <person name="Yin L."/>
            <person name="Zhang G."/>
            <person name="Qian W."/>
            <person name="Fan W."/>
        </authorList>
    </citation>
    <scope>NUCLEOTIDE SEQUENCE [LARGE SCALE GENOMIC DNA]</scope>
    <source>
        <strain evidence="14">SZHN2017</strain>
        <tissue evidence="14">Muscle</tissue>
    </source>
</reference>
<dbReference type="PROSITE" id="PS51048">
    <property type="entry name" value="SGS"/>
    <property type="match status" value="1"/>
</dbReference>
<dbReference type="OMA" id="YGWDQSA"/>
<evidence type="ECO:0000259" key="12">
    <source>
        <dbReference type="PROSITE" id="PS51048"/>
    </source>
</evidence>
<dbReference type="Proteomes" id="UP000245119">
    <property type="component" value="Linkage Group LG11"/>
</dbReference>
<feature type="region of interest" description="Disordered" evidence="11">
    <location>
        <begin position="168"/>
        <end position="189"/>
    </location>
</feature>
<evidence type="ECO:0000256" key="8">
    <source>
        <dbReference type="ARBA" id="ARBA00023242"/>
    </source>
</evidence>
<evidence type="ECO:0000256" key="9">
    <source>
        <dbReference type="ARBA" id="ARBA00025145"/>
    </source>
</evidence>
<dbReference type="InterPro" id="IPR037201">
    <property type="entry name" value="CacyBP_N"/>
</dbReference>
<keyword evidence="4" id="KW-0963">Cytoplasm</keyword>
<comment type="caution">
    <text evidence="14">The sequence shown here is derived from an EMBL/GenBank/DDBJ whole genome shotgun (WGS) entry which is preliminary data.</text>
</comment>
<evidence type="ECO:0000256" key="1">
    <source>
        <dbReference type="ARBA" id="ARBA00004123"/>
    </source>
</evidence>
<evidence type="ECO:0000256" key="6">
    <source>
        <dbReference type="ARBA" id="ARBA00022786"/>
    </source>
</evidence>
<dbReference type="PANTHER" id="PTHR13164:SF3">
    <property type="entry name" value="CALCYCLIN-BINDING PROTEIN"/>
    <property type="match status" value="1"/>
</dbReference>
<dbReference type="InterPro" id="IPR015120">
    <property type="entry name" value="Siah-Interact_N"/>
</dbReference>
<evidence type="ECO:0000256" key="11">
    <source>
        <dbReference type="SAM" id="MobiDB-lite"/>
    </source>
</evidence>
<proteinExistence type="predicted"/>
<dbReference type="Pfam" id="PF09032">
    <property type="entry name" value="Siah-Interact_N"/>
    <property type="match status" value="1"/>
</dbReference>
<dbReference type="EMBL" id="PZQS01000011">
    <property type="protein sequence ID" value="PVD22446.1"/>
    <property type="molecule type" value="Genomic_DNA"/>
</dbReference>
<dbReference type="SUPFAM" id="SSF140106">
    <property type="entry name" value="Calcyclin-binding protein-like"/>
    <property type="match status" value="1"/>
</dbReference>
<dbReference type="Pfam" id="PF04969">
    <property type="entry name" value="CS"/>
    <property type="match status" value="1"/>
</dbReference>
<accession>A0A2T7NMR6</accession>
<dbReference type="GO" id="GO:0007507">
    <property type="term" value="P:heart development"/>
    <property type="evidence" value="ECO:0007669"/>
    <property type="project" value="TreeGrafter"/>
</dbReference>
<evidence type="ECO:0000256" key="5">
    <source>
        <dbReference type="ARBA" id="ARBA00022553"/>
    </source>
</evidence>
<dbReference type="GO" id="GO:0015631">
    <property type="term" value="F:tubulin binding"/>
    <property type="evidence" value="ECO:0007669"/>
    <property type="project" value="InterPro"/>
</dbReference>
<dbReference type="Gene3D" id="2.60.40.790">
    <property type="match status" value="1"/>
</dbReference>
<dbReference type="OrthoDB" id="164025at2759"/>
<dbReference type="GO" id="GO:0031625">
    <property type="term" value="F:ubiquitin protein ligase binding"/>
    <property type="evidence" value="ECO:0007669"/>
    <property type="project" value="InterPro"/>
</dbReference>
<dbReference type="CDD" id="cd06468">
    <property type="entry name" value="p23_CacyBP"/>
    <property type="match status" value="1"/>
</dbReference>
<dbReference type="InterPro" id="IPR008978">
    <property type="entry name" value="HSP20-like_chaperone"/>
</dbReference>
<dbReference type="InterPro" id="IPR007699">
    <property type="entry name" value="SGS_dom"/>
</dbReference>
<dbReference type="PANTHER" id="PTHR13164">
    <property type="entry name" value="CALICYLIN BINDING PROTEIN"/>
    <property type="match status" value="1"/>
</dbReference>
<dbReference type="STRING" id="400727.A0A2T7NMR6"/>
<feature type="compositionally biased region" description="Basic and acidic residues" evidence="11">
    <location>
        <begin position="169"/>
        <end position="183"/>
    </location>
</feature>
<dbReference type="InterPro" id="IPR007052">
    <property type="entry name" value="CS_dom"/>
</dbReference>
<comment type="subcellular location">
    <subcellularLocation>
        <location evidence="2">Cytoplasm</location>
    </subcellularLocation>
    <subcellularLocation>
        <location evidence="1">Nucleus</location>
    </subcellularLocation>
</comment>
<evidence type="ECO:0000256" key="10">
    <source>
        <dbReference type="SAM" id="Coils"/>
    </source>
</evidence>
<name>A0A2T7NMR6_POMCA</name>
<dbReference type="AlphaFoldDB" id="A0A2T7NMR6"/>
<dbReference type="SUPFAM" id="SSF49764">
    <property type="entry name" value="HSP20-like chaperones"/>
    <property type="match status" value="1"/>
</dbReference>
<dbReference type="InterPro" id="IPR037893">
    <property type="entry name" value="CS_CacyBP"/>
</dbReference>
<evidence type="ECO:0000256" key="4">
    <source>
        <dbReference type="ARBA" id="ARBA00022490"/>
    </source>
</evidence>
<comment type="function">
    <text evidence="9">May be involved in calcium-dependent ubiquitination and subsequent proteasomal degradation of target proteins. Probably serves as a molecular bridge in ubiquitin E3 complexes. Participates in the ubiquitin-mediated degradation of beta-catenin (CTNNB1).</text>
</comment>
<evidence type="ECO:0000256" key="3">
    <source>
        <dbReference type="ARBA" id="ARBA00015702"/>
    </source>
</evidence>
<keyword evidence="5" id="KW-0597">Phosphoprotein</keyword>
<gene>
    <name evidence="14" type="ORF">C0Q70_18259</name>
</gene>
<keyword evidence="8" id="KW-0539">Nucleus</keyword>
<evidence type="ECO:0000259" key="13">
    <source>
        <dbReference type="PROSITE" id="PS51203"/>
    </source>
</evidence>